<dbReference type="InterPro" id="IPR003439">
    <property type="entry name" value="ABC_transporter-like_ATP-bd"/>
</dbReference>
<organism evidence="7 8">
    <name type="scientific">Hespellia stercorisuis DSM 15480</name>
    <dbReference type="NCBI Taxonomy" id="1121950"/>
    <lineage>
        <taxon>Bacteria</taxon>
        <taxon>Bacillati</taxon>
        <taxon>Bacillota</taxon>
        <taxon>Clostridia</taxon>
        <taxon>Lachnospirales</taxon>
        <taxon>Lachnospiraceae</taxon>
        <taxon>Hespellia</taxon>
    </lineage>
</organism>
<keyword evidence="1" id="KW-1003">Cell membrane</keyword>
<dbReference type="InterPro" id="IPR047641">
    <property type="entry name" value="ABC_transpr_MalK/UgpC-like"/>
</dbReference>
<dbReference type="AlphaFoldDB" id="A0A1M6JEL8"/>
<dbReference type="PROSITE" id="PS50893">
    <property type="entry name" value="ABC_TRANSPORTER_2"/>
    <property type="match status" value="1"/>
</dbReference>
<evidence type="ECO:0000259" key="6">
    <source>
        <dbReference type="PROSITE" id="PS50893"/>
    </source>
</evidence>
<gene>
    <name evidence="7" type="ORF">SAMN02745243_00612</name>
</gene>
<keyword evidence="8" id="KW-1185">Reference proteome</keyword>
<dbReference type="OrthoDB" id="9802264at2"/>
<accession>A0A1M6JEL8</accession>
<dbReference type="GO" id="GO:0016887">
    <property type="term" value="F:ATP hydrolysis activity"/>
    <property type="evidence" value="ECO:0007669"/>
    <property type="project" value="InterPro"/>
</dbReference>
<evidence type="ECO:0000256" key="3">
    <source>
        <dbReference type="ARBA" id="ARBA00022840"/>
    </source>
</evidence>
<dbReference type="PANTHER" id="PTHR43875:SF15">
    <property type="entry name" value="TREHALOSE IMPORT ATP-BINDING PROTEIN SUGC"/>
    <property type="match status" value="1"/>
</dbReference>
<dbReference type="InterPro" id="IPR003593">
    <property type="entry name" value="AAA+_ATPase"/>
</dbReference>
<keyword evidence="5" id="KW-0472">Membrane</keyword>
<keyword evidence="2" id="KW-0547">Nucleotide-binding</keyword>
<dbReference type="GO" id="GO:0055052">
    <property type="term" value="C:ATP-binding cassette (ABC) transporter complex, substrate-binding subunit-containing"/>
    <property type="evidence" value="ECO:0007669"/>
    <property type="project" value="TreeGrafter"/>
</dbReference>
<evidence type="ECO:0000313" key="7">
    <source>
        <dbReference type="EMBL" id="SHJ45094.1"/>
    </source>
</evidence>
<protein>
    <submittedName>
        <fullName evidence="7">Carbohydrate ABC transporter ATP-binding protein, CUT1 family (TC 3.A.1.1.-)</fullName>
    </submittedName>
</protein>
<evidence type="ECO:0000313" key="8">
    <source>
        <dbReference type="Proteomes" id="UP000184301"/>
    </source>
</evidence>
<proteinExistence type="predicted"/>
<dbReference type="GO" id="GO:0005524">
    <property type="term" value="F:ATP binding"/>
    <property type="evidence" value="ECO:0007669"/>
    <property type="project" value="UniProtKB-KW"/>
</dbReference>
<dbReference type="SUPFAM" id="SSF52540">
    <property type="entry name" value="P-loop containing nucleoside triphosphate hydrolases"/>
    <property type="match status" value="1"/>
</dbReference>
<dbReference type="InterPro" id="IPR027417">
    <property type="entry name" value="P-loop_NTPase"/>
</dbReference>
<dbReference type="EMBL" id="FQZY01000009">
    <property type="protein sequence ID" value="SHJ45094.1"/>
    <property type="molecule type" value="Genomic_DNA"/>
</dbReference>
<dbReference type="PANTHER" id="PTHR43875">
    <property type="entry name" value="MALTODEXTRIN IMPORT ATP-BINDING PROTEIN MSMX"/>
    <property type="match status" value="1"/>
</dbReference>
<evidence type="ECO:0000256" key="1">
    <source>
        <dbReference type="ARBA" id="ARBA00022475"/>
    </source>
</evidence>
<sequence>MADITLKNLGKIYPNGFVSVKDVSLKIKDKELVTFYGPHGCGKSTILRMIGGLESITSGEIWLDDELLSNIPPRDRPLAMAFQNYKLYKELNVHENIALGLKLRKLPRPEIEFRVKKAAVFLGISELMSKKVRKLSEIDRQRVALGRALVCHPKVFLIDEDFSRQNEMLRVQMLSDLRRMHEELDMTILYVTNNYEEAVKYGTTIVLMKDGEITDIRDKANLTDYQKISPVDADGNI</sequence>
<evidence type="ECO:0000256" key="2">
    <source>
        <dbReference type="ARBA" id="ARBA00022741"/>
    </source>
</evidence>
<dbReference type="Gene3D" id="3.40.50.300">
    <property type="entry name" value="P-loop containing nucleotide triphosphate hydrolases"/>
    <property type="match status" value="1"/>
</dbReference>
<dbReference type="Pfam" id="PF00005">
    <property type="entry name" value="ABC_tran"/>
    <property type="match status" value="1"/>
</dbReference>
<evidence type="ECO:0000256" key="5">
    <source>
        <dbReference type="ARBA" id="ARBA00023136"/>
    </source>
</evidence>
<keyword evidence="3 7" id="KW-0067">ATP-binding</keyword>
<evidence type="ECO:0000256" key="4">
    <source>
        <dbReference type="ARBA" id="ARBA00022967"/>
    </source>
</evidence>
<dbReference type="STRING" id="1121950.SAMN02745243_00612"/>
<keyword evidence="4" id="KW-1278">Translocase</keyword>
<dbReference type="SMART" id="SM00382">
    <property type="entry name" value="AAA"/>
    <property type="match status" value="1"/>
</dbReference>
<reference evidence="7 8" key="1">
    <citation type="submission" date="2016-11" db="EMBL/GenBank/DDBJ databases">
        <authorList>
            <person name="Jaros S."/>
            <person name="Januszkiewicz K."/>
            <person name="Wedrychowicz H."/>
        </authorList>
    </citation>
    <scope>NUCLEOTIDE SEQUENCE [LARGE SCALE GENOMIC DNA]</scope>
    <source>
        <strain evidence="7 8">DSM 15480</strain>
    </source>
</reference>
<dbReference type="RefSeq" id="WP_073104842.1">
    <property type="nucleotide sequence ID" value="NZ_FQZY01000009.1"/>
</dbReference>
<feature type="domain" description="ABC transporter" evidence="6">
    <location>
        <begin position="4"/>
        <end position="235"/>
    </location>
</feature>
<dbReference type="Proteomes" id="UP000184301">
    <property type="component" value="Unassembled WGS sequence"/>
</dbReference>
<name>A0A1M6JEL8_9FIRM</name>